<dbReference type="GO" id="GO:1901605">
    <property type="term" value="P:alpha-amino acid metabolic process"/>
    <property type="evidence" value="ECO:0007669"/>
    <property type="project" value="UniProtKB-ARBA"/>
</dbReference>
<sequence length="350" mass="37894">MRHVRTEITQDHANMRILPLFGDTFGALAFGVMKVLPAAAILGKGLQSGEISADTTIVETTSGTMGYGLAVVCNQLGLPLTLVGDSGFSAEFKAMLENLGAKIIIVDAPANDGNIQAVRMAEVKRILAAGNAFWPHQYNNPVNRQAYAPAAQLVCRDFGRVDILVAPTGSGGVSGGLSAPLRALNPAMKLVGVDTFNSVLFGQKLGARALRGLGNSMMPRNLLHEQFDHVHWLSANEAFQATRNLHRTTTLKRGPTSGAAYRVANFYAEKFPEKKVLAVFPDEGHRYESNVYNDAWLQANGFDADDIAEGPHKVTHPVLAKGSWSWIDWHRRSLNRVLNPSVITEAGIMP</sequence>
<dbReference type="SUPFAM" id="SSF53686">
    <property type="entry name" value="Tryptophan synthase beta subunit-like PLP-dependent enzymes"/>
    <property type="match status" value="1"/>
</dbReference>
<dbReference type="EMBL" id="CYTW01000005">
    <property type="protein sequence ID" value="CUK10512.1"/>
    <property type="molecule type" value="Genomic_DNA"/>
</dbReference>
<dbReference type="InterPro" id="IPR001926">
    <property type="entry name" value="TrpB-like_PALP"/>
</dbReference>
<reference evidence="5" key="1">
    <citation type="submission" date="2015-09" db="EMBL/GenBank/DDBJ databases">
        <authorList>
            <person name="Rodrigo-Torres Lidia"/>
            <person name="Arahal R.David."/>
        </authorList>
    </citation>
    <scope>NUCLEOTIDE SEQUENCE [LARGE SCALE GENOMIC DNA]</scope>
    <source>
        <strain evidence="5">CECT 7735</strain>
    </source>
</reference>
<evidence type="ECO:0000256" key="1">
    <source>
        <dbReference type="ARBA" id="ARBA00001933"/>
    </source>
</evidence>
<dbReference type="STRING" id="1715693.PH7735_03456"/>
<dbReference type="RefSeq" id="WP_058312630.1">
    <property type="nucleotide sequence ID" value="NZ_CYTW01000005.1"/>
</dbReference>
<name>A0A0P1IFY4_9RHOB</name>
<comment type="cofactor">
    <cofactor evidence="1">
        <name>pyridoxal 5'-phosphate</name>
        <dbReference type="ChEBI" id="CHEBI:597326"/>
    </cofactor>
</comment>
<keyword evidence="2" id="KW-0663">Pyridoxal phosphate</keyword>
<evidence type="ECO:0000313" key="5">
    <source>
        <dbReference type="Proteomes" id="UP000051870"/>
    </source>
</evidence>
<organism evidence="4 5">
    <name type="scientific">Shimia thalassica</name>
    <dbReference type="NCBI Taxonomy" id="1715693"/>
    <lineage>
        <taxon>Bacteria</taxon>
        <taxon>Pseudomonadati</taxon>
        <taxon>Pseudomonadota</taxon>
        <taxon>Alphaproteobacteria</taxon>
        <taxon>Rhodobacterales</taxon>
        <taxon>Roseobacteraceae</taxon>
    </lineage>
</organism>
<dbReference type="InterPro" id="IPR050214">
    <property type="entry name" value="Cys_Synth/Cystath_Beta-Synth"/>
</dbReference>
<feature type="domain" description="Tryptophan synthase beta chain-like PALP" evidence="3">
    <location>
        <begin position="30"/>
        <end position="282"/>
    </location>
</feature>
<protein>
    <submittedName>
        <fullName evidence="4">Putative siderophore biosynthesis protein SbnA</fullName>
    </submittedName>
</protein>
<dbReference type="InterPro" id="IPR036052">
    <property type="entry name" value="TrpB-like_PALP_sf"/>
</dbReference>
<evidence type="ECO:0000256" key="2">
    <source>
        <dbReference type="ARBA" id="ARBA00022898"/>
    </source>
</evidence>
<dbReference type="Pfam" id="PF00291">
    <property type="entry name" value="PALP"/>
    <property type="match status" value="1"/>
</dbReference>
<evidence type="ECO:0000313" key="4">
    <source>
        <dbReference type="EMBL" id="CUK10512.1"/>
    </source>
</evidence>
<gene>
    <name evidence="4" type="primary">sbnA</name>
    <name evidence="4" type="ORF">PH7735_03456</name>
</gene>
<dbReference type="PANTHER" id="PTHR10314">
    <property type="entry name" value="CYSTATHIONINE BETA-SYNTHASE"/>
    <property type="match status" value="1"/>
</dbReference>
<dbReference type="GeneID" id="83882434"/>
<keyword evidence="5" id="KW-1185">Reference proteome</keyword>
<dbReference type="AlphaFoldDB" id="A0A0P1IFY4"/>
<proteinExistence type="predicted"/>
<dbReference type="Proteomes" id="UP000051870">
    <property type="component" value="Unassembled WGS sequence"/>
</dbReference>
<accession>A0A0P1IFY4</accession>
<evidence type="ECO:0000259" key="3">
    <source>
        <dbReference type="Pfam" id="PF00291"/>
    </source>
</evidence>
<dbReference type="Gene3D" id="3.40.50.1100">
    <property type="match status" value="2"/>
</dbReference>